<evidence type="ECO:0000256" key="2">
    <source>
        <dbReference type="ARBA" id="ARBA00022723"/>
    </source>
</evidence>
<dbReference type="Proteomes" id="UP001629432">
    <property type="component" value="Unassembled WGS sequence"/>
</dbReference>
<dbReference type="PANTHER" id="PTHR37326:SF1">
    <property type="entry name" value="BLL3975 PROTEIN"/>
    <property type="match status" value="1"/>
</dbReference>
<dbReference type="InterPro" id="IPR055438">
    <property type="entry name" value="AstE_AspA_cat"/>
</dbReference>
<comment type="cofactor">
    <cofactor evidence="1">
        <name>Zn(2+)</name>
        <dbReference type="ChEBI" id="CHEBI:29105"/>
    </cofactor>
</comment>
<evidence type="ECO:0000313" key="6">
    <source>
        <dbReference type="EMBL" id="MFM0641835.1"/>
    </source>
</evidence>
<accession>A0ABW9E2S6</accession>
<keyword evidence="2" id="KW-0479">Metal-binding</keyword>
<organism evidence="6 7">
    <name type="scientific">Paraburkholderia metrosideri</name>
    <dbReference type="NCBI Taxonomy" id="580937"/>
    <lineage>
        <taxon>Bacteria</taxon>
        <taxon>Pseudomonadati</taxon>
        <taxon>Pseudomonadota</taxon>
        <taxon>Betaproteobacteria</taxon>
        <taxon>Burkholderiales</taxon>
        <taxon>Burkholderiaceae</taxon>
        <taxon>Paraburkholderia</taxon>
    </lineage>
</organism>
<comment type="caution">
    <text evidence="6">The sequence shown here is derived from an EMBL/GenBank/DDBJ whole genome shotgun (WGS) entry which is preliminary data.</text>
</comment>
<dbReference type="Gene3D" id="3.40.630.10">
    <property type="entry name" value="Zn peptidases"/>
    <property type="match status" value="1"/>
</dbReference>
<reference evidence="6 7" key="1">
    <citation type="journal article" date="2024" name="Chem. Sci.">
        <title>Discovery of megapolipeptins by genome mining of a Burkholderiales bacteria collection.</title>
        <authorList>
            <person name="Paulo B.S."/>
            <person name="Recchia M.J.J."/>
            <person name="Lee S."/>
            <person name="Fergusson C.H."/>
            <person name="Romanowski S.B."/>
            <person name="Hernandez A."/>
            <person name="Krull N."/>
            <person name="Liu D.Y."/>
            <person name="Cavanagh H."/>
            <person name="Bos A."/>
            <person name="Gray C.A."/>
            <person name="Murphy B.T."/>
            <person name="Linington R.G."/>
            <person name="Eustaquio A.S."/>
        </authorList>
    </citation>
    <scope>NUCLEOTIDE SEQUENCE [LARGE SCALE GENOMIC DNA]</scope>
    <source>
        <strain evidence="6 7">RL17-338-BIC-A</strain>
    </source>
</reference>
<sequence length="336" mass="36453">MSSFQHSLVNTNLDFEKDGVQYGALRVPYSHDRSAYGYVPIPAMVAKRGDGPTLLLTGANHGDEYEGPVALTNLMREFPIDSFNGRLIVVPALNLPAYLAGTRTSPIDHGNLNRSFPGNRNGTVTEIIAHYVETVLIPLADYAIDFHAGGSSLNYLPTLFVDRPATLEETHRLERLLTAFSPPRAIYWDYFGEDRVLGAAASRHKTFFMTGEFGGGATVNLDGLKVVREGIAGVLGALNMLPGSEPSEPARSIRRLEVQPEHYVSAPCGGIFEPRFRLGDEVTAGQLAGLIHDPVTPWREPVSVEFNADGVALCIRTFALVQPGDCLGHLGRDLAA</sequence>
<evidence type="ECO:0000256" key="3">
    <source>
        <dbReference type="ARBA" id="ARBA00022801"/>
    </source>
</evidence>
<feature type="domain" description="Succinylglutamate desuccinylase/Aspartoacylase catalytic" evidence="5">
    <location>
        <begin position="50"/>
        <end position="235"/>
    </location>
</feature>
<dbReference type="RefSeq" id="WP_408238121.1">
    <property type="nucleotide sequence ID" value="NZ_JAQQCF010000050.1"/>
</dbReference>
<dbReference type="CDD" id="cd06252">
    <property type="entry name" value="M14_ASTE_ASPA-like"/>
    <property type="match status" value="1"/>
</dbReference>
<evidence type="ECO:0000313" key="7">
    <source>
        <dbReference type="Proteomes" id="UP001629432"/>
    </source>
</evidence>
<dbReference type="EMBL" id="JAQQCF010000050">
    <property type="protein sequence ID" value="MFM0641835.1"/>
    <property type="molecule type" value="Genomic_DNA"/>
</dbReference>
<proteinExistence type="predicted"/>
<dbReference type="PANTHER" id="PTHR37326">
    <property type="entry name" value="BLL3975 PROTEIN"/>
    <property type="match status" value="1"/>
</dbReference>
<name>A0ABW9E2S6_9BURK</name>
<evidence type="ECO:0000256" key="1">
    <source>
        <dbReference type="ARBA" id="ARBA00001947"/>
    </source>
</evidence>
<gene>
    <name evidence="6" type="ORF">PQQ63_34670</name>
</gene>
<evidence type="ECO:0000259" key="5">
    <source>
        <dbReference type="Pfam" id="PF24827"/>
    </source>
</evidence>
<dbReference type="SUPFAM" id="SSF53187">
    <property type="entry name" value="Zn-dependent exopeptidases"/>
    <property type="match status" value="1"/>
</dbReference>
<protein>
    <submittedName>
        <fullName evidence="6">Succinylglutamate desuccinylase/aspartoacylase family protein</fullName>
    </submittedName>
</protein>
<dbReference type="InterPro" id="IPR053138">
    <property type="entry name" value="N-alpha-Ac-DABA_deacetylase"/>
</dbReference>
<dbReference type="Pfam" id="PF24827">
    <property type="entry name" value="AstE_AspA_cat"/>
    <property type="match status" value="1"/>
</dbReference>
<keyword evidence="4" id="KW-0862">Zinc</keyword>
<keyword evidence="7" id="KW-1185">Reference proteome</keyword>
<dbReference type="PIRSF" id="PIRSF039012">
    <property type="entry name" value="ASP"/>
    <property type="match status" value="1"/>
</dbReference>
<keyword evidence="3" id="KW-0378">Hydrolase</keyword>
<dbReference type="InterPro" id="IPR043795">
    <property type="entry name" value="N-alpha-Ac-DABA-like"/>
</dbReference>
<evidence type="ECO:0000256" key="4">
    <source>
        <dbReference type="ARBA" id="ARBA00022833"/>
    </source>
</evidence>